<dbReference type="Pfam" id="PF00326">
    <property type="entry name" value="Peptidase_S9"/>
    <property type="match status" value="1"/>
</dbReference>
<dbReference type="GO" id="GO:0006508">
    <property type="term" value="P:proteolysis"/>
    <property type="evidence" value="ECO:0007669"/>
    <property type="project" value="InterPro"/>
</dbReference>
<dbReference type="InterPro" id="IPR001375">
    <property type="entry name" value="Peptidase_S9_cat"/>
</dbReference>
<evidence type="ECO:0000256" key="1">
    <source>
        <dbReference type="SAM" id="MobiDB-lite"/>
    </source>
</evidence>
<dbReference type="GO" id="GO:0008236">
    <property type="term" value="F:serine-type peptidase activity"/>
    <property type="evidence" value="ECO:0007669"/>
    <property type="project" value="InterPro"/>
</dbReference>
<feature type="region of interest" description="Disordered" evidence="1">
    <location>
        <begin position="898"/>
        <end position="939"/>
    </location>
</feature>
<evidence type="ECO:0000313" key="3">
    <source>
        <dbReference type="EMBL" id="RDW80973.1"/>
    </source>
</evidence>
<dbReference type="Proteomes" id="UP000256328">
    <property type="component" value="Unassembled WGS sequence"/>
</dbReference>
<dbReference type="InterPro" id="IPR011042">
    <property type="entry name" value="6-blade_b-propeller_TolB-like"/>
</dbReference>
<dbReference type="InterPro" id="IPR011659">
    <property type="entry name" value="WD40"/>
</dbReference>
<accession>A0A3D8S3U1</accession>
<dbReference type="Gene3D" id="3.40.50.1820">
    <property type="entry name" value="alpha/beta hydrolase"/>
    <property type="match status" value="1"/>
</dbReference>
<dbReference type="Gene3D" id="2.120.10.30">
    <property type="entry name" value="TolB, C-terminal domain"/>
    <property type="match status" value="1"/>
</dbReference>
<feature type="compositionally biased region" description="Low complexity" evidence="1">
    <location>
        <begin position="861"/>
        <end position="870"/>
    </location>
</feature>
<proteinExistence type="predicted"/>
<feature type="domain" description="Peptidase S9 prolyl oligopeptidase catalytic" evidence="2">
    <location>
        <begin position="435"/>
        <end position="644"/>
    </location>
</feature>
<dbReference type="EMBL" id="PDLN01000007">
    <property type="protein sequence ID" value="RDW80973.1"/>
    <property type="molecule type" value="Genomic_DNA"/>
</dbReference>
<dbReference type="PANTHER" id="PTHR43056:SF5">
    <property type="entry name" value="PEPTIDASE S9 PROLYL OLIGOPEPTIDASE CATALYTIC DOMAIN-CONTAINING PROTEIN"/>
    <property type="match status" value="1"/>
</dbReference>
<dbReference type="Pfam" id="PF07676">
    <property type="entry name" value="PD40"/>
    <property type="match status" value="1"/>
</dbReference>
<gene>
    <name evidence="3" type="ORF">BP5796_05671</name>
</gene>
<dbReference type="AlphaFoldDB" id="A0A3D8S3U1"/>
<feature type="compositionally biased region" description="Pro residues" evidence="1">
    <location>
        <begin position="915"/>
        <end position="925"/>
    </location>
</feature>
<keyword evidence="4" id="KW-1185">Reference proteome</keyword>
<reference evidence="3 4" key="1">
    <citation type="journal article" date="2018" name="IMA Fungus">
        <title>IMA Genome-F 9: Draft genome sequence of Annulohypoxylon stygium, Aspergillus mulundensis, Berkeleyomyces basicola (syn. Thielaviopsis basicola), Ceratocystis smalleyi, two Cercospora beticola strains, Coleophoma cylindrospora, Fusarium fracticaudum, Phialophora cf. hyalina, and Morchella septimelata.</title>
        <authorList>
            <person name="Wingfield B.D."/>
            <person name="Bills G.F."/>
            <person name="Dong Y."/>
            <person name="Huang W."/>
            <person name="Nel W.J."/>
            <person name="Swalarsk-Parry B.S."/>
            <person name="Vaghefi N."/>
            <person name="Wilken P.M."/>
            <person name="An Z."/>
            <person name="de Beer Z.W."/>
            <person name="De Vos L."/>
            <person name="Chen L."/>
            <person name="Duong T.A."/>
            <person name="Gao Y."/>
            <person name="Hammerbacher A."/>
            <person name="Kikkert J.R."/>
            <person name="Li Y."/>
            <person name="Li H."/>
            <person name="Li K."/>
            <person name="Li Q."/>
            <person name="Liu X."/>
            <person name="Ma X."/>
            <person name="Naidoo K."/>
            <person name="Pethybridge S.J."/>
            <person name="Sun J."/>
            <person name="Steenkamp E.T."/>
            <person name="van der Nest M.A."/>
            <person name="van Wyk S."/>
            <person name="Wingfield M.J."/>
            <person name="Xiong C."/>
            <person name="Yue Q."/>
            <person name="Zhang X."/>
        </authorList>
    </citation>
    <scope>NUCLEOTIDE SEQUENCE [LARGE SCALE GENOMIC DNA]</scope>
    <source>
        <strain evidence="3 4">BP5796</strain>
    </source>
</reference>
<dbReference type="SUPFAM" id="SSF53474">
    <property type="entry name" value="alpha/beta-Hydrolases"/>
    <property type="match status" value="1"/>
</dbReference>
<protein>
    <recommendedName>
        <fullName evidence="2">Peptidase S9 prolyl oligopeptidase catalytic domain-containing protein</fullName>
    </recommendedName>
</protein>
<feature type="region of interest" description="Disordered" evidence="1">
    <location>
        <begin position="848"/>
        <end position="884"/>
    </location>
</feature>
<feature type="region of interest" description="Disordered" evidence="1">
    <location>
        <begin position="1050"/>
        <end position="1069"/>
    </location>
</feature>
<dbReference type="InterPro" id="IPR029058">
    <property type="entry name" value="AB_hydrolase_fold"/>
</dbReference>
<dbReference type="PANTHER" id="PTHR43056">
    <property type="entry name" value="PEPTIDASE S9 PROLYL OLIGOPEPTIDASE"/>
    <property type="match status" value="1"/>
</dbReference>
<name>A0A3D8S3U1_9HELO</name>
<organism evidence="3 4">
    <name type="scientific">Coleophoma crateriformis</name>
    <dbReference type="NCBI Taxonomy" id="565419"/>
    <lineage>
        <taxon>Eukaryota</taxon>
        <taxon>Fungi</taxon>
        <taxon>Dikarya</taxon>
        <taxon>Ascomycota</taxon>
        <taxon>Pezizomycotina</taxon>
        <taxon>Leotiomycetes</taxon>
        <taxon>Helotiales</taxon>
        <taxon>Dermateaceae</taxon>
        <taxon>Coleophoma</taxon>
    </lineage>
</organism>
<dbReference type="OrthoDB" id="43744at2759"/>
<evidence type="ECO:0000259" key="2">
    <source>
        <dbReference type="Pfam" id="PF00326"/>
    </source>
</evidence>
<dbReference type="InterPro" id="IPR050585">
    <property type="entry name" value="Xaa-Pro_dipeptidyl-ppase/CocE"/>
</dbReference>
<dbReference type="SUPFAM" id="SSF69322">
    <property type="entry name" value="Tricorn protease domain 2"/>
    <property type="match status" value="1"/>
</dbReference>
<comment type="caution">
    <text evidence="3">The sequence shown here is derived from an EMBL/GenBank/DDBJ whole genome shotgun (WGS) entry which is preliminary data.</text>
</comment>
<sequence>MAPKVADYGTWKSPIAAEKLASQSNTIQDLVVNESTGAIYYLESRASEEGRNCIVEYANGSTKDLLPKEYNARTKVHEYGGGALAIRSDGVLIFTDANTLGVFSLDPASGNIESLIEANEGLRYAGFDFCPTSPEWIVAIREDHRTSPVLNCLVAINTRTKGSKIIVEGADFYHNPKFSPDGKTVSWIQFDFPDMPWTGTHLYTASWDDGSISGAKHIAGKARVESVSQPRWGPDGTLFFTSDQTGYYQLYRFQKGMSEPKRVSLEGLETSEFSGPDWMVGQCTYVPVSPEKLVAGVTKDAVTRMVIIDLRSEVYVYTDSPIMNPPVDCIKKKSDSSFVMVGRTPVTLQSLYVFDIESAMSQATILVESGYPSSLFSKAQHMTFPRCFGADTTGEAYCFYIPPHNPEYTGPAGQLPPLILSVHGGPTGHSSSSLEVRLQYWTSRGFAVAQLNFTGSSGYGRAFRDKLNRKWGIVDIADAASCVKYLADQGLIDGERAGIRGGSGGGYATLEALCDYPNVFSGGVSEYGVSDLKLLMKDTHKFESHYLQPLLFDEDATKEEQEKIFRDRSPLYHADRIVAPLLLLQGTEDHVVPPNQAIEMERIVKANGGEVKLIFFQGEGHGFRIGRNIWRAIEEEEAWWVKQLVLFYNQTSDFSELFDLVSLVHLDAIATAGEEPSFLPAGSRFSRARCNSTKLPRSVPKAVSSRVEFDGARLLTTGRFIATITQVQGARRTVVASPRKSVLVSAEKNSRRSARSANPPSAMPMEVLNQVRSDLLCRLAPGFKSTTTLLSSTEITDALARMIRDVNKREALADYDLSCVEDVLHLLGELPWQGNPIWEWARQYNSARASDDADDSDDNESAPSSAKPSVPSTPPQESLQLPLREKKTASISLLEWVRGSRDTGAGPSTSTPSSSPMPPQLPPSKPMESPWSPRPQAPQQAAFQVWGDVLAALDVVPEFKLRFALAVHTTTRKGNLVLVCEDAKPGDLIYQIEHANLPVVLRSTHGTMGLIGEVCVTRHENGEWNMAHPEVPTDDPFQPTLAPDAVSLNIKLEKGPPRQNPSYESLYEE</sequence>
<evidence type="ECO:0000313" key="4">
    <source>
        <dbReference type="Proteomes" id="UP000256328"/>
    </source>
</evidence>